<keyword evidence="3" id="KW-1185">Reference proteome</keyword>
<feature type="compositionally biased region" description="Basic residues" evidence="1">
    <location>
        <begin position="11"/>
        <end position="23"/>
    </location>
</feature>
<feature type="compositionally biased region" description="Low complexity" evidence="1">
    <location>
        <begin position="1"/>
        <end position="10"/>
    </location>
</feature>
<name>A0A4C1VED3_EUMVA</name>
<evidence type="ECO:0000313" key="3">
    <source>
        <dbReference type="Proteomes" id="UP000299102"/>
    </source>
</evidence>
<protein>
    <submittedName>
        <fullName evidence="2">Uncharacterized protein</fullName>
    </submittedName>
</protein>
<proteinExistence type="predicted"/>
<organism evidence="2 3">
    <name type="scientific">Eumeta variegata</name>
    <name type="common">Bagworm moth</name>
    <name type="synonym">Eumeta japonica</name>
    <dbReference type="NCBI Taxonomy" id="151549"/>
    <lineage>
        <taxon>Eukaryota</taxon>
        <taxon>Metazoa</taxon>
        <taxon>Ecdysozoa</taxon>
        <taxon>Arthropoda</taxon>
        <taxon>Hexapoda</taxon>
        <taxon>Insecta</taxon>
        <taxon>Pterygota</taxon>
        <taxon>Neoptera</taxon>
        <taxon>Endopterygota</taxon>
        <taxon>Lepidoptera</taxon>
        <taxon>Glossata</taxon>
        <taxon>Ditrysia</taxon>
        <taxon>Tineoidea</taxon>
        <taxon>Psychidae</taxon>
        <taxon>Oiketicinae</taxon>
        <taxon>Eumeta</taxon>
    </lineage>
</organism>
<sequence length="93" mass="10619">MECNAATARTHTLHRASGRARRELRRRDEITLDKLSCATDSVHNYAYLAVDGQVVHRLPRSEARPARVRRAVRRCTTNKSLRPSLRPSQTLRG</sequence>
<gene>
    <name evidence="2" type="ORF">EVAR_96962_1</name>
</gene>
<dbReference type="AlphaFoldDB" id="A0A4C1VED3"/>
<reference evidence="2 3" key="1">
    <citation type="journal article" date="2019" name="Commun. Biol.">
        <title>The bagworm genome reveals a unique fibroin gene that provides high tensile strength.</title>
        <authorList>
            <person name="Kono N."/>
            <person name="Nakamura H."/>
            <person name="Ohtoshi R."/>
            <person name="Tomita M."/>
            <person name="Numata K."/>
            <person name="Arakawa K."/>
        </authorList>
    </citation>
    <scope>NUCLEOTIDE SEQUENCE [LARGE SCALE GENOMIC DNA]</scope>
</reference>
<evidence type="ECO:0000313" key="2">
    <source>
        <dbReference type="EMBL" id="GBP36969.1"/>
    </source>
</evidence>
<evidence type="ECO:0000256" key="1">
    <source>
        <dbReference type="SAM" id="MobiDB-lite"/>
    </source>
</evidence>
<feature type="region of interest" description="Disordered" evidence="1">
    <location>
        <begin position="1"/>
        <end position="23"/>
    </location>
</feature>
<accession>A0A4C1VED3</accession>
<comment type="caution">
    <text evidence="2">The sequence shown here is derived from an EMBL/GenBank/DDBJ whole genome shotgun (WGS) entry which is preliminary data.</text>
</comment>
<dbReference type="Proteomes" id="UP000299102">
    <property type="component" value="Unassembled WGS sequence"/>
</dbReference>
<dbReference type="EMBL" id="BGZK01000326">
    <property type="protein sequence ID" value="GBP36969.1"/>
    <property type="molecule type" value="Genomic_DNA"/>
</dbReference>